<evidence type="ECO:0000256" key="2">
    <source>
        <dbReference type="ARBA" id="ARBA00007524"/>
    </source>
</evidence>
<evidence type="ECO:0000256" key="3">
    <source>
        <dbReference type="ARBA" id="ARBA00022692"/>
    </source>
</evidence>
<evidence type="ECO:0000256" key="4">
    <source>
        <dbReference type="ARBA" id="ARBA00022989"/>
    </source>
</evidence>
<dbReference type="eggNOG" id="COG3476">
    <property type="taxonomic scope" value="Bacteria"/>
</dbReference>
<dbReference type="GO" id="GO:0016020">
    <property type="term" value="C:membrane"/>
    <property type="evidence" value="ECO:0007669"/>
    <property type="project" value="UniProtKB-SubCell"/>
</dbReference>
<keyword evidence="3" id="KW-0812">Transmembrane</keyword>
<dbReference type="PANTHER" id="PTHR10057">
    <property type="entry name" value="PERIPHERAL-TYPE BENZODIAZEPINE RECEPTOR"/>
    <property type="match status" value="1"/>
</dbReference>
<gene>
    <name evidence="6" type="ORF">BMR96_06885</name>
</gene>
<dbReference type="STRING" id="33968.BMS77_07430"/>
<keyword evidence="5" id="KW-0472">Membrane</keyword>
<organism evidence="6 7">
    <name type="scientific">Leuconostoc pseudomesenteroides</name>
    <dbReference type="NCBI Taxonomy" id="33968"/>
    <lineage>
        <taxon>Bacteria</taxon>
        <taxon>Bacillati</taxon>
        <taxon>Bacillota</taxon>
        <taxon>Bacilli</taxon>
        <taxon>Lactobacillales</taxon>
        <taxon>Lactobacillaceae</taxon>
        <taxon>Leuconostoc</taxon>
    </lineage>
</organism>
<dbReference type="InterPro" id="IPR038330">
    <property type="entry name" value="TspO/MBR-related_sf"/>
</dbReference>
<sequence>MVIKKWQHVALLVGMVVVVEAIGGLSAFLAGDIKQIYNQLVQPPLSPPDFVFGIVWPILYLLIGVAAYLLLVSQHHAAAKKTNLVLFGLQLFVNFIWSIVFFGGNLYWIGVPIILVLDVLVIACIVSFRRNQLWASYLMYPYLAWIMFATYLTIAVAILN</sequence>
<accession>A0A1X0VCU6</accession>
<dbReference type="Gene3D" id="1.20.1260.100">
    <property type="entry name" value="TspO/MBR protein"/>
    <property type="match status" value="1"/>
</dbReference>
<keyword evidence="4" id="KW-1133">Transmembrane helix</keyword>
<dbReference type="GeneID" id="97231519"/>
<dbReference type="Proteomes" id="UP000192288">
    <property type="component" value="Unassembled WGS sequence"/>
</dbReference>
<evidence type="ECO:0000256" key="5">
    <source>
        <dbReference type="ARBA" id="ARBA00023136"/>
    </source>
</evidence>
<dbReference type="EMBL" id="MPLS01000023">
    <property type="protein sequence ID" value="ORI97518.1"/>
    <property type="molecule type" value="Genomic_DNA"/>
</dbReference>
<proteinExistence type="inferred from homology"/>
<name>A0A1X0VCU6_LEUPS</name>
<comment type="subcellular location">
    <subcellularLocation>
        <location evidence="1">Membrane</location>
        <topology evidence="1">Multi-pass membrane protein</topology>
    </subcellularLocation>
</comment>
<protein>
    <submittedName>
        <fullName evidence="6">Sensory protein</fullName>
    </submittedName>
</protein>
<reference evidence="6 7" key="1">
    <citation type="journal article" date="2017" name="Front. Microbiol.">
        <title>Genomic Characterization of Dairy Associated Leuconostoc Species and Diversity of Leuconostocs in Undefined Mixed Mesophilic Starter Cultures.</title>
        <authorList>
            <person name="Frantzen C.A."/>
            <person name="Kot W."/>
            <person name="Pedersen T.B."/>
            <person name="Ardo Y.M."/>
            <person name="Broadbent J.R."/>
            <person name="Neve H."/>
            <person name="Hansen L.H."/>
            <person name="Dal Bello F."/>
            <person name="Ostlie H.M."/>
            <person name="Kleppen H.P."/>
            <person name="Vogensen F.K."/>
            <person name="Holo H."/>
        </authorList>
    </citation>
    <scope>NUCLEOTIDE SEQUENCE [LARGE SCALE GENOMIC DNA]</scope>
    <source>
        <strain evidence="6 7">LMGCF08</strain>
    </source>
</reference>
<dbReference type="PANTHER" id="PTHR10057:SF0">
    <property type="entry name" value="TRANSLOCATOR PROTEIN"/>
    <property type="match status" value="1"/>
</dbReference>
<dbReference type="RefSeq" id="WP_080519417.1">
    <property type="nucleotide sequence ID" value="NZ_MPLS01000023.1"/>
</dbReference>
<comment type="caution">
    <text evidence="6">The sequence shown here is derived from an EMBL/GenBank/DDBJ whole genome shotgun (WGS) entry which is preliminary data.</text>
</comment>
<evidence type="ECO:0000256" key="1">
    <source>
        <dbReference type="ARBA" id="ARBA00004141"/>
    </source>
</evidence>
<evidence type="ECO:0000313" key="6">
    <source>
        <dbReference type="EMBL" id="ORI97518.1"/>
    </source>
</evidence>
<dbReference type="AlphaFoldDB" id="A0A1X0VCU6"/>
<dbReference type="InterPro" id="IPR004307">
    <property type="entry name" value="TspO_MBR"/>
</dbReference>
<dbReference type="GO" id="GO:0033013">
    <property type="term" value="P:tetrapyrrole metabolic process"/>
    <property type="evidence" value="ECO:0007669"/>
    <property type="project" value="UniProtKB-ARBA"/>
</dbReference>
<comment type="similarity">
    <text evidence="2">Belongs to the TspO/BZRP family.</text>
</comment>
<dbReference type="PIRSF" id="PIRSF005859">
    <property type="entry name" value="PBR"/>
    <property type="match status" value="1"/>
</dbReference>
<dbReference type="FunFam" id="1.20.1260.100:FF:000001">
    <property type="entry name" value="translocator protein 2"/>
    <property type="match status" value="1"/>
</dbReference>
<dbReference type="CDD" id="cd15904">
    <property type="entry name" value="TSPO_MBR"/>
    <property type="match status" value="1"/>
</dbReference>
<dbReference type="Pfam" id="PF03073">
    <property type="entry name" value="TspO_MBR"/>
    <property type="match status" value="1"/>
</dbReference>
<evidence type="ECO:0000313" key="7">
    <source>
        <dbReference type="Proteomes" id="UP000192288"/>
    </source>
</evidence>